<keyword evidence="2" id="KW-1185">Reference proteome</keyword>
<comment type="caution">
    <text evidence="1">The sequence shown here is derived from an EMBL/GenBank/DDBJ whole genome shotgun (WGS) entry which is preliminary data.</text>
</comment>
<sequence length="162" mass="18795">MIKVHSMPKGNPVIKAFFSSEMDFILSSKPLQMLQIPDWENLFISGTIKLRHTLPNFDALIYGTGLECLRLWVRPRPKSVDFHDAEKRQRTCRLIKRHVKNPRMPVWLGCSRHVKNPKYGFASSEFRCYPLGRNWTSKLPAATGIRLYGAALKRDISFRGMY</sequence>
<evidence type="ECO:0000313" key="2">
    <source>
        <dbReference type="Proteomes" id="UP000887159"/>
    </source>
</evidence>
<accession>A0A8X6WAD9</accession>
<dbReference type="Proteomes" id="UP000887159">
    <property type="component" value="Unassembled WGS sequence"/>
</dbReference>
<reference evidence="1" key="1">
    <citation type="submission" date="2020-08" db="EMBL/GenBank/DDBJ databases">
        <title>Multicomponent nature underlies the extraordinary mechanical properties of spider dragline silk.</title>
        <authorList>
            <person name="Kono N."/>
            <person name="Nakamura H."/>
            <person name="Mori M."/>
            <person name="Yoshida Y."/>
            <person name="Ohtoshi R."/>
            <person name="Malay A.D."/>
            <person name="Moran D.A.P."/>
            <person name="Tomita M."/>
            <person name="Numata K."/>
            <person name="Arakawa K."/>
        </authorList>
    </citation>
    <scope>NUCLEOTIDE SEQUENCE</scope>
</reference>
<gene>
    <name evidence="1" type="ORF">TNCV_3119691</name>
</gene>
<name>A0A8X6WAD9_TRICX</name>
<evidence type="ECO:0000313" key="1">
    <source>
        <dbReference type="EMBL" id="GFY30809.1"/>
    </source>
</evidence>
<dbReference type="EMBL" id="BMAU01021394">
    <property type="protein sequence ID" value="GFY30809.1"/>
    <property type="molecule type" value="Genomic_DNA"/>
</dbReference>
<dbReference type="AlphaFoldDB" id="A0A8X6WAD9"/>
<protein>
    <submittedName>
        <fullName evidence="1">Uncharacterized protein</fullName>
    </submittedName>
</protein>
<proteinExistence type="predicted"/>
<organism evidence="1 2">
    <name type="scientific">Trichonephila clavipes</name>
    <name type="common">Golden silk orbweaver</name>
    <name type="synonym">Nephila clavipes</name>
    <dbReference type="NCBI Taxonomy" id="2585209"/>
    <lineage>
        <taxon>Eukaryota</taxon>
        <taxon>Metazoa</taxon>
        <taxon>Ecdysozoa</taxon>
        <taxon>Arthropoda</taxon>
        <taxon>Chelicerata</taxon>
        <taxon>Arachnida</taxon>
        <taxon>Araneae</taxon>
        <taxon>Araneomorphae</taxon>
        <taxon>Entelegynae</taxon>
        <taxon>Araneoidea</taxon>
        <taxon>Nephilidae</taxon>
        <taxon>Trichonephila</taxon>
    </lineage>
</organism>